<accession>A0A3L6G1E9</accession>
<protein>
    <submittedName>
        <fullName evidence="5">Triosephosphate isomerase, chloroplastic</fullName>
    </submittedName>
</protein>
<comment type="caution">
    <text evidence="5">The sequence shown here is derived from an EMBL/GenBank/DDBJ whole genome shotgun (WGS) entry which is preliminary data.</text>
</comment>
<dbReference type="Proteomes" id="UP000251960">
    <property type="component" value="Chromosome 2"/>
</dbReference>
<dbReference type="AlphaFoldDB" id="A0A3L6G1E9"/>
<name>A0A3L6G1E9_MAIZE</name>
<evidence type="ECO:0000256" key="1">
    <source>
        <dbReference type="ARBA" id="ARBA00007422"/>
    </source>
</evidence>
<reference evidence="5 6" key="1">
    <citation type="journal article" date="2018" name="Nat. Genet.">
        <title>Extensive intraspecific gene order and gene structural variations between Mo17 and other maize genomes.</title>
        <authorList>
            <person name="Sun S."/>
            <person name="Zhou Y."/>
            <person name="Chen J."/>
            <person name="Shi J."/>
            <person name="Zhao H."/>
            <person name="Zhao H."/>
            <person name="Song W."/>
            <person name="Zhang M."/>
            <person name="Cui Y."/>
            <person name="Dong X."/>
            <person name="Liu H."/>
            <person name="Ma X."/>
            <person name="Jiao Y."/>
            <person name="Wang B."/>
            <person name="Wei X."/>
            <person name="Stein J.C."/>
            <person name="Glaubitz J.C."/>
            <person name="Lu F."/>
            <person name="Yu G."/>
            <person name="Liang C."/>
            <person name="Fengler K."/>
            <person name="Li B."/>
            <person name="Rafalski A."/>
            <person name="Schnable P.S."/>
            <person name="Ware D.H."/>
            <person name="Buckler E.S."/>
            <person name="Lai J."/>
        </authorList>
    </citation>
    <scope>NUCLEOTIDE SEQUENCE [LARGE SCALE GENOMIC DNA]</scope>
    <source>
        <strain evidence="6">cv. Missouri 17</strain>
        <tissue evidence="5">Seedling</tissue>
    </source>
</reference>
<evidence type="ECO:0000256" key="4">
    <source>
        <dbReference type="ARBA" id="ARBA00024331"/>
    </source>
</evidence>
<dbReference type="PANTHER" id="PTHR21139:SF2">
    <property type="entry name" value="TRIOSEPHOSPHATE ISOMERASE"/>
    <property type="match status" value="1"/>
</dbReference>
<dbReference type="InterPro" id="IPR013785">
    <property type="entry name" value="Aldolase_TIM"/>
</dbReference>
<proteinExistence type="inferred from homology"/>
<dbReference type="Pfam" id="PF00121">
    <property type="entry name" value="TIM"/>
    <property type="match status" value="1"/>
</dbReference>
<evidence type="ECO:0000256" key="2">
    <source>
        <dbReference type="ARBA" id="ARBA00011738"/>
    </source>
</evidence>
<sequence length="172" mass="19152">ALCKSADVVVAPPFIYIDQVKNSLTGRLRFLLRMCGLEKEEPTLEILEQLVDIGCQWVILGHSERNILLFIGKKAAYALSQNVKVIAYIGELLEEREAGKTFDVCFRQKKAFADSISNWADVVIAYESVWAIVTGKVATPEQAQEVHAAVRNWLKTNISHDVASSTRIIYGG</sequence>
<dbReference type="InterPro" id="IPR000652">
    <property type="entry name" value="Triosephosphate_isomerase"/>
</dbReference>
<dbReference type="Gene3D" id="3.20.20.70">
    <property type="entry name" value="Aldolase class I"/>
    <property type="match status" value="1"/>
</dbReference>
<dbReference type="EMBL" id="NCVQ01000003">
    <property type="protein sequence ID" value="PWZ40826.1"/>
    <property type="molecule type" value="Genomic_DNA"/>
</dbReference>
<dbReference type="CDD" id="cd00311">
    <property type="entry name" value="TIM"/>
    <property type="match status" value="1"/>
</dbReference>
<comment type="similarity">
    <text evidence="1">Belongs to the triosephosphate isomerase family.</text>
</comment>
<gene>
    <name evidence="5" type="primary">TPIC_1</name>
    <name evidence="5" type="ORF">Zm00014a_007350</name>
</gene>
<dbReference type="PROSITE" id="PS51440">
    <property type="entry name" value="TIM_2"/>
    <property type="match status" value="1"/>
</dbReference>
<dbReference type="GO" id="GO:0004807">
    <property type="term" value="F:triose-phosphate isomerase activity"/>
    <property type="evidence" value="ECO:0007669"/>
    <property type="project" value="InterPro"/>
</dbReference>
<keyword evidence="3 5" id="KW-0413">Isomerase</keyword>
<evidence type="ECO:0000313" key="5">
    <source>
        <dbReference type="EMBL" id="PWZ40826.1"/>
    </source>
</evidence>
<dbReference type="SUPFAM" id="SSF51351">
    <property type="entry name" value="Triosephosphate isomerase (TIM)"/>
    <property type="match status" value="1"/>
</dbReference>
<feature type="non-terminal residue" evidence="5">
    <location>
        <position position="1"/>
    </location>
</feature>
<organism evidence="5 6">
    <name type="scientific">Zea mays</name>
    <name type="common">Maize</name>
    <dbReference type="NCBI Taxonomy" id="4577"/>
    <lineage>
        <taxon>Eukaryota</taxon>
        <taxon>Viridiplantae</taxon>
        <taxon>Streptophyta</taxon>
        <taxon>Embryophyta</taxon>
        <taxon>Tracheophyta</taxon>
        <taxon>Spermatophyta</taxon>
        <taxon>Magnoliopsida</taxon>
        <taxon>Liliopsida</taxon>
        <taxon>Poales</taxon>
        <taxon>Poaceae</taxon>
        <taxon>PACMAD clade</taxon>
        <taxon>Panicoideae</taxon>
        <taxon>Andropogonodae</taxon>
        <taxon>Andropogoneae</taxon>
        <taxon>Tripsacinae</taxon>
        <taxon>Zea</taxon>
    </lineage>
</organism>
<evidence type="ECO:0000313" key="6">
    <source>
        <dbReference type="Proteomes" id="UP000251960"/>
    </source>
</evidence>
<evidence type="ECO:0000256" key="3">
    <source>
        <dbReference type="ARBA" id="ARBA00023235"/>
    </source>
</evidence>
<dbReference type="PANTHER" id="PTHR21139">
    <property type="entry name" value="TRIOSEPHOSPHATE ISOMERASE"/>
    <property type="match status" value="1"/>
</dbReference>
<comment type="pathway">
    <text evidence="4">Carbohydrate biosynthesis.</text>
</comment>
<comment type="subunit">
    <text evidence="2">Homodimer.</text>
</comment>
<dbReference type="InterPro" id="IPR035990">
    <property type="entry name" value="TIM_sf"/>
</dbReference>